<evidence type="ECO:0008006" key="3">
    <source>
        <dbReference type="Google" id="ProtNLM"/>
    </source>
</evidence>
<proteinExistence type="predicted"/>
<protein>
    <recommendedName>
        <fullName evidence="3">Aspartyl protease</fullName>
    </recommendedName>
</protein>
<evidence type="ECO:0000313" key="2">
    <source>
        <dbReference type="Proteomes" id="UP001501237"/>
    </source>
</evidence>
<keyword evidence="2" id="KW-1185">Reference proteome</keyword>
<comment type="caution">
    <text evidence="1">The sequence shown here is derived from an EMBL/GenBank/DDBJ whole genome shotgun (WGS) entry which is preliminary data.</text>
</comment>
<dbReference type="PROSITE" id="PS00141">
    <property type="entry name" value="ASP_PROTEASE"/>
    <property type="match status" value="1"/>
</dbReference>
<accession>A0ABP6QBB9</accession>
<gene>
    <name evidence="1" type="ORF">GCM10010468_36700</name>
</gene>
<sequence>MIAAVLAVALSGCTMVESVDPAADPAPAPQQTRRGETSIPVKVVTRGGGTVVKVPVRIGGRGPYEFILDTGASISALDKRLVAKLGLAETGETAQVTGVTGAAELPLVSIPKWTLAGHTLHADALPVIDLAGSGSGLLGADELRRFGAIRIDFAGKRLVLRDR</sequence>
<dbReference type="InterPro" id="IPR001969">
    <property type="entry name" value="Aspartic_peptidase_AS"/>
</dbReference>
<evidence type="ECO:0000313" key="1">
    <source>
        <dbReference type="EMBL" id="GAA3215358.1"/>
    </source>
</evidence>
<dbReference type="InterPro" id="IPR034122">
    <property type="entry name" value="Retropepsin-like_bacterial"/>
</dbReference>
<name>A0ABP6QBB9_9ACTN</name>
<dbReference type="CDD" id="cd05483">
    <property type="entry name" value="retropepsin_like_bacteria"/>
    <property type="match status" value="1"/>
</dbReference>
<reference evidence="2" key="1">
    <citation type="journal article" date="2019" name="Int. J. Syst. Evol. Microbiol.">
        <title>The Global Catalogue of Microorganisms (GCM) 10K type strain sequencing project: providing services to taxonomists for standard genome sequencing and annotation.</title>
        <authorList>
            <consortium name="The Broad Institute Genomics Platform"/>
            <consortium name="The Broad Institute Genome Sequencing Center for Infectious Disease"/>
            <person name="Wu L."/>
            <person name="Ma J."/>
        </authorList>
    </citation>
    <scope>NUCLEOTIDE SEQUENCE [LARGE SCALE GENOMIC DNA]</scope>
    <source>
        <strain evidence="2">JCM 9377</strain>
    </source>
</reference>
<dbReference type="Pfam" id="PF13650">
    <property type="entry name" value="Asp_protease_2"/>
    <property type="match status" value="1"/>
</dbReference>
<organism evidence="1 2">
    <name type="scientific">Actinocorallia longicatena</name>
    <dbReference type="NCBI Taxonomy" id="111803"/>
    <lineage>
        <taxon>Bacteria</taxon>
        <taxon>Bacillati</taxon>
        <taxon>Actinomycetota</taxon>
        <taxon>Actinomycetes</taxon>
        <taxon>Streptosporangiales</taxon>
        <taxon>Thermomonosporaceae</taxon>
        <taxon>Actinocorallia</taxon>
    </lineage>
</organism>
<dbReference type="EMBL" id="BAAAUV010000008">
    <property type="protein sequence ID" value="GAA3215358.1"/>
    <property type="molecule type" value="Genomic_DNA"/>
</dbReference>
<dbReference type="Gene3D" id="2.40.70.10">
    <property type="entry name" value="Acid Proteases"/>
    <property type="match status" value="1"/>
</dbReference>
<dbReference type="SUPFAM" id="SSF50630">
    <property type="entry name" value="Acid proteases"/>
    <property type="match status" value="1"/>
</dbReference>
<dbReference type="Proteomes" id="UP001501237">
    <property type="component" value="Unassembled WGS sequence"/>
</dbReference>
<dbReference type="InterPro" id="IPR021109">
    <property type="entry name" value="Peptidase_aspartic_dom_sf"/>
</dbReference>